<dbReference type="Proteomes" id="UP000278475">
    <property type="component" value="Unassembled WGS sequence"/>
</dbReference>
<evidence type="ECO:0000313" key="13">
    <source>
        <dbReference type="Proteomes" id="UP000278475"/>
    </source>
</evidence>
<comment type="caution">
    <text evidence="12">The sequence shown here is derived from an EMBL/GenBank/DDBJ whole genome shotgun (WGS) entry which is preliminary data.</text>
</comment>
<reference evidence="12 13" key="1">
    <citation type="submission" date="2018-06" db="EMBL/GenBank/DDBJ databases">
        <title>Extensive metabolic versatility and redundancy in microbially diverse, dynamic hydrothermal sediments.</title>
        <authorList>
            <person name="Dombrowski N."/>
            <person name="Teske A."/>
            <person name="Baker B.J."/>
        </authorList>
    </citation>
    <scope>NUCLEOTIDE SEQUENCE [LARGE SCALE GENOMIC DNA]</scope>
    <source>
        <strain evidence="12">B66_G16</strain>
    </source>
</reference>
<dbReference type="SUPFAM" id="SSF63867">
    <property type="entry name" value="MoeA C-terminal domain-like"/>
    <property type="match status" value="1"/>
</dbReference>
<dbReference type="FunFam" id="2.170.190.11:FF:000001">
    <property type="entry name" value="Molybdopterin molybdenumtransferase"/>
    <property type="match status" value="1"/>
</dbReference>
<accession>A0A497ER27</accession>
<dbReference type="InterPro" id="IPR005111">
    <property type="entry name" value="MoeA_C_domain_IV"/>
</dbReference>
<evidence type="ECO:0000313" key="12">
    <source>
        <dbReference type="EMBL" id="RLE49639.1"/>
    </source>
</evidence>
<organism evidence="12 13">
    <name type="scientific">Thermoproteota archaeon</name>
    <dbReference type="NCBI Taxonomy" id="2056631"/>
    <lineage>
        <taxon>Archaea</taxon>
        <taxon>Thermoproteota</taxon>
    </lineage>
</organism>
<dbReference type="Pfam" id="PF12727">
    <property type="entry name" value="PBP_like"/>
    <property type="match status" value="1"/>
</dbReference>
<dbReference type="SMART" id="SM00852">
    <property type="entry name" value="MoCF_biosynth"/>
    <property type="match status" value="1"/>
</dbReference>
<dbReference type="EMBL" id="QMQV01000028">
    <property type="protein sequence ID" value="RLE49639.1"/>
    <property type="molecule type" value="Genomic_DNA"/>
</dbReference>
<dbReference type="Gene3D" id="3.40.190.10">
    <property type="entry name" value="Periplasmic binding protein-like II"/>
    <property type="match status" value="1"/>
</dbReference>
<evidence type="ECO:0000256" key="4">
    <source>
        <dbReference type="ARBA" id="ARBA00013269"/>
    </source>
</evidence>
<proteinExistence type="inferred from homology"/>
<dbReference type="PANTHER" id="PTHR10192">
    <property type="entry name" value="MOLYBDOPTERIN BIOSYNTHESIS PROTEIN"/>
    <property type="match status" value="1"/>
</dbReference>
<evidence type="ECO:0000256" key="2">
    <source>
        <dbReference type="ARBA" id="ARBA00005046"/>
    </source>
</evidence>
<dbReference type="EC" id="2.10.1.1" evidence="4"/>
<dbReference type="InterPro" id="IPR005110">
    <property type="entry name" value="MoeA_linker/N"/>
</dbReference>
<dbReference type="Gene3D" id="2.40.340.10">
    <property type="entry name" value="MoeA, C-terminal, domain IV"/>
    <property type="match status" value="1"/>
</dbReference>
<dbReference type="NCBIfam" id="NF045515">
    <property type="entry name" value="Glp_gephyrin"/>
    <property type="match status" value="1"/>
</dbReference>
<dbReference type="InterPro" id="IPR008284">
    <property type="entry name" value="MoCF_biosynth_CS"/>
</dbReference>
<evidence type="ECO:0000256" key="8">
    <source>
        <dbReference type="ARBA" id="ARBA00022842"/>
    </source>
</evidence>
<dbReference type="Gene3D" id="2.170.190.11">
    <property type="entry name" value="Molybdopterin biosynthesis moea protein, domain 3"/>
    <property type="match status" value="1"/>
</dbReference>
<protein>
    <recommendedName>
        <fullName evidence="4">molybdopterin molybdotransferase</fullName>
        <ecNumber evidence="4">2.10.1.1</ecNumber>
    </recommendedName>
</protein>
<gene>
    <name evidence="12" type="ORF">DRJ31_04240</name>
</gene>
<dbReference type="InterPro" id="IPR036425">
    <property type="entry name" value="MoaB/Mog-like_dom_sf"/>
</dbReference>
<dbReference type="Pfam" id="PF00994">
    <property type="entry name" value="MoCF_biosynth"/>
    <property type="match status" value="1"/>
</dbReference>
<dbReference type="GO" id="GO:0061599">
    <property type="term" value="F:molybdopterin molybdotransferase activity"/>
    <property type="evidence" value="ECO:0007669"/>
    <property type="project" value="UniProtKB-EC"/>
</dbReference>
<dbReference type="UniPathway" id="UPA00344"/>
<evidence type="ECO:0000256" key="10">
    <source>
        <dbReference type="ARBA" id="ARBA00047317"/>
    </source>
</evidence>
<keyword evidence="6" id="KW-0808">Transferase</keyword>
<dbReference type="Pfam" id="PF03454">
    <property type="entry name" value="MoeA_C"/>
    <property type="match status" value="1"/>
</dbReference>
<dbReference type="NCBIfam" id="TIGR00177">
    <property type="entry name" value="molyb_syn"/>
    <property type="match status" value="1"/>
</dbReference>
<dbReference type="SUPFAM" id="SSF53218">
    <property type="entry name" value="Molybdenum cofactor biosynthesis proteins"/>
    <property type="match status" value="1"/>
</dbReference>
<dbReference type="SUPFAM" id="SSF63882">
    <property type="entry name" value="MoeA N-terminal region -like"/>
    <property type="match status" value="1"/>
</dbReference>
<dbReference type="FunFam" id="3.40.980.10:FF:000004">
    <property type="entry name" value="Molybdopterin molybdenumtransferase"/>
    <property type="match status" value="1"/>
</dbReference>
<dbReference type="FunFam" id="2.40.340.10:FF:000005">
    <property type="entry name" value="Molybdopterin molybdenumtransferase MoeA"/>
    <property type="match status" value="1"/>
</dbReference>
<evidence type="ECO:0000256" key="1">
    <source>
        <dbReference type="ARBA" id="ARBA00001946"/>
    </source>
</evidence>
<dbReference type="CDD" id="cd00887">
    <property type="entry name" value="MoeA"/>
    <property type="match status" value="1"/>
</dbReference>
<dbReference type="GO" id="GO:0005737">
    <property type="term" value="C:cytoplasm"/>
    <property type="evidence" value="ECO:0007669"/>
    <property type="project" value="TreeGrafter"/>
</dbReference>
<comment type="similarity">
    <text evidence="3">Belongs to the MoeA family.</text>
</comment>
<dbReference type="InterPro" id="IPR036688">
    <property type="entry name" value="MoeA_C_domain_IV_sf"/>
</dbReference>
<evidence type="ECO:0000256" key="6">
    <source>
        <dbReference type="ARBA" id="ARBA00022679"/>
    </source>
</evidence>
<evidence type="ECO:0000256" key="5">
    <source>
        <dbReference type="ARBA" id="ARBA00022505"/>
    </source>
</evidence>
<dbReference type="PROSITE" id="PS01079">
    <property type="entry name" value="MOCF_BIOSYNTHESIS_2"/>
    <property type="match status" value="1"/>
</dbReference>
<dbReference type="Gene3D" id="3.90.105.10">
    <property type="entry name" value="Molybdopterin biosynthesis moea protein, domain 2"/>
    <property type="match status" value="1"/>
</dbReference>
<sequence length="655" mass="70996">MRKIFHEIVSLDDAKSILWQNFNFTPIGVEEVAIGEAHGRVLAEDIIAAIDVPPFDRSTVDGYAVKAEDVFGAYEDRPVKLKVVGKIEAGDIPRVEVGYGQCVEIATGAPLPRGANAVVMVEFTKRINDELFVFKPVSPGENVMSAGSDIMIGEKIITKGKVLTPREIGVLAALGFDKVKVYAKPKVAVISTGNELVKPGRPLEPFKIYDVNSYAIASSAMEDGCEIISLTYAPDDEQKILDVVSSALEKSDVVLISGGTSAGAGDLVYRVLEKLGEVLVHGLAVKPGKPTAIAKCRGKLVVGLPGYPVSALMIYNVLVSPALRAMAGKALERRSFVKAKMAIRVSPSRGRREFLPVSLVLKDDGSISAYPLTGGSGAITTLSLADGYVEISEDVEYVDEDEEVEVRLFGEMIKPAEMTIIGSHCIGLEKLVEKLAIRGFKEVKLINVGSTGGLHAIKRGEADIAGTHLLDEVTGIYNIPFVERYGLKDVLLIEGYLREQGFILAKGNPKNIKSWEDLLREDVYFINRNKGSGTRVFVDLNLKKLAQERGLSFDDVVKMVRGYSFEAKTHSAVAAAVAQGRADVGVGIRSAASMYGLDFIPLTVEKYDFVVRKSSLKKSAVKEFIEILKSSSFKEELEKIPGFKALNPGNVLLEK</sequence>
<dbReference type="SUPFAM" id="SSF53850">
    <property type="entry name" value="Periplasmic binding protein-like II"/>
    <property type="match status" value="1"/>
</dbReference>
<dbReference type="AlphaFoldDB" id="A0A497ER27"/>
<comment type="cofactor">
    <cofactor evidence="1">
        <name>Mg(2+)</name>
        <dbReference type="ChEBI" id="CHEBI:18420"/>
    </cofactor>
</comment>
<dbReference type="InterPro" id="IPR024370">
    <property type="entry name" value="PBP_domain"/>
</dbReference>
<dbReference type="NCBIfam" id="NF011068">
    <property type="entry name" value="PRK14498.1"/>
    <property type="match status" value="1"/>
</dbReference>
<dbReference type="CDD" id="cd05466">
    <property type="entry name" value="PBP2_LTTR_substrate"/>
    <property type="match status" value="1"/>
</dbReference>
<feature type="domain" description="MoaB/Mog" evidence="11">
    <location>
        <begin position="188"/>
        <end position="325"/>
    </location>
</feature>
<dbReference type="InterPro" id="IPR001453">
    <property type="entry name" value="MoaB/Mog_dom"/>
</dbReference>
<comment type="pathway">
    <text evidence="2">Cofactor biosynthesis; molybdopterin biosynthesis.</text>
</comment>
<dbReference type="PANTHER" id="PTHR10192:SF5">
    <property type="entry name" value="GEPHYRIN"/>
    <property type="match status" value="1"/>
</dbReference>
<dbReference type="Gene3D" id="3.40.980.10">
    <property type="entry name" value="MoaB/Mog-like domain"/>
    <property type="match status" value="1"/>
</dbReference>
<dbReference type="GO" id="GO:0046872">
    <property type="term" value="F:metal ion binding"/>
    <property type="evidence" value="ECO:0007669"/>
    <property type="project" value="UniProtKB-KW"/>
</dbReference>
<evidence type="ECO:0000256" key="7">
    <source>
        <dbReference type="ARBA" id="ARBA00022723"/>
    </source>
</evidence>
<keyword evidence="7" id="KW-0479">Metal-binding</keyword>
<dbReference type="Pfam" id="PF03453">
    <property type="entry name" value="MoeA_N"/>
    <property type="match status" value="1"/>
</dbReference>
<dbReference type="InterPro" id="IPR038987">
    <property type="entry name" value="MoeA-like"/>
</dbReference>
<dbReference type="GO" id="GO:0006777">
    <property type="term" value="P:Mo-molybdopterin cofactor biosynthetic process"/>
    <property type="evidence" value="ECO:0007669"/>
    <property type="project" value="UniProtKB-KW"/>
</dbReference>
<evidence type="ECO:0000256" key="3">
    <source>
        <dbReference type="ARBA" id="ARBA00010763"/>
    </source>
</evidence>
<dbReference type="InterPro" id="IPR036135">
    <property type="entry name" value="MoeA_linker/N_sf"/>
</dbReference>
<keyword evidence="9" id="KW-0501">Molybdenum cofactor biosynthesis</keyword>
<evidence type="ECO:0000256" key="9">
    <source>
        <dbReference type="ARBA" id="ARBA00023150"/>
    </source>
</evidence>
<dbReference type="FunFam" id="3.40.190.10:FF:000566">
    <property type="entry name" value="Molybdenum cofactor biosynthesis protein"/>
    <property type="match status" value="1"/>
</dbReference>
<evidence type="ECO:0000259" key="11">
    <source>
        <dbReference type="SMART" id="SM00852"/>
    </source>
</evidence>
<keyword evidence="8" id="KW-0460">Magnesium</keyword>
<comment type="catalytic activity">
    <reaction evidence="10">
        <text>adenylyl-molybdopterin + molybdate = Mo-molybdopterin + AMP + H(+)</text>
        <dbReference type="Rhea" id="RHEA:35047"/>
        <dbReference type="ChEBI" id="CHEBI:15378"/>
        <dbReference type="ChEBI" id="CHEBI:36264"/>
        <dbReference type="ChEBI" id="CHEBI:62727"/>
        <dbReference type="ChEBI" id="CHEBI:71302"/>
        <dbReference type="ChEBI" id="CHEBI:456215"/>
        <dbReference type="EC" id="2.10.1.1"/>
    </reaction>
</comment>
<keyword evidence="5" id="KW-0500">Molybdenum</keyword>
<name>A0A497ER27_9CREN</name>